<protein>
    <submittedName>
        <fullName evidence="1">Uncharacterized protein</fullName>
    </submittedName>
</protein>
<name>A0A7X3LRS9_9HYPH</name>
<evidence type="ECO:0000313" key="2">
    <source>
        <dbReference type="Proteomes" id="UP000433101"/>
    </source>
</evidence>
<dbReference type="EMBL" id="WUMV01000001">
    <property type="protein sequence ID" value="MXN63922.1"/>
    <property type="molecule type" value="Genomic_DNA"/>
</dbReference>
<gene>
    <name evidence="1" type="ORF">GR183_03315</name>
</gene>
<dbReference type="Proteomes" id="UP000433101">
    <property type="component" value="Unassembled WGS sequence"/>
</dbReference>
<dbReference type="AlphaFoldDB" id="A0A7X3LRS9"/>
<sequence>MCKAMLENGEFDPLLCPLLSDLSPEEISERMSDPRIARCRAAVEDQSLGHAERNRICAEELRKTKRKRFVFI</sequence>
<dbReference type="RefSeq" id="WP_160774140.1">
    <property type="nucleotide sequence ID" value="NZ_WUMV01000001.1"/>
</dbReference>
<accession>A0A7X3LRS9</accession>
<comment type="caution">
    <text evidence="1">The sequence shown here is derived from an EMBL/GenBank/DDBJ whole genome shotgun (WGS) entry which is preliminary data.</text>
</comment>
<evidence type="ECO:0000313" key="1">
    <source>
        <dbReference type="EMBL" id="MXN63922.1"/>
    </source>
</evidence>
<proteinExistence type="predicted"/>
<organism evidence="1 2">
    <name type="scientific">Stappia sediminis</name>
    <dbReference type="NCBI Taxonomy" id="2692190"/>
    <lineage>
        <taxon>Bacteria</taxon>
        <taxon>Pseudomonadati</taxon>
        <taxon>Pseudomonadota</taxon>
        <taxon>Alphaproteobacteria</taxon>
        <taxon>Hyphomicrobiales</taxon>
        <taxon>Stappiaceae</taxon>
        <taxon>Stappia</taxon>
    </lineage>
</organism>
<keyword evidence="2" id="KW-1185">Reference proteome</keyword>
<reference evidence="1 2" key="1">
    <citation type="submission" date="2019-12" db="EMBL/GenBank/DDBJ databases">
        <authorList>
            <person name="Li M."/>
        </authorList>
    </citation>
    <scope>NUCLEOTIDE SEQUENCE [LARGE SCALE GENOMIC DNA]</scope>
    <source>
        <strain evidence="1 2">GBMRC 2046</strain>
    </source>
</reference>